<dbReference type="CDD" id="cd14708">
    <property type="entry name" value="bZIP_HBP1b-like"/>
    <property type="match status" value="1"/>
</dbReference>
<reference evidence="11 12" key="1">
    <citation type="submission" date="2019-12" db="EMBL/GenBank/DDBJ databases">
        <authorList>
            <person name="Alioto T."/>
            <person name="Alioto T."/>
            <person name="Gomez Garrido J."/>
        </authorList>
    </citation>
    <scope>NUCLEOTIDE SEQUENCE [LARGE SCALE GENOMIC DNA]</scope>
</reference>
<evidence type="ECO:0000256" key="6">
    <source>
        <dbReference type="ARBA" id="ARBA00023163"/>
    </source>
</evidence>
<comment type="similarity">
    <text evidence="2">Belongs to the bZIP family.</text>
</comment>
<keyword evidence="7" id="KW-0539">Nucleus</keyword>
<feature type="region of interest" description="Disordered" evidence="9">
    <location>
        <begin position="115"/>
        <end position="175"/>
    </location>
</feature>
<comment type="subcellular location">
    <subcellularLocation>
        <location evidence="1">Nucleus</location>
    </subcellularLocation>
</comment>
<evidence type="ECO:0000256" key="1">
    <source>
        <dbReference type="ARBA" id="ARBA00004123"/>
    </source>
</evidence>
<evidence type="ECO:0000256" key="5">
    <source>
        <dbReference type="ARBA" id="ARBA00023159"/>
    </source>
</evidence>
<dbReference type="Gramene" id="OE9A107048T5">
    <property type="protein sequence ID" value="OE9A107048C5"/>
    <property type="gene ID" value="OE9A107048"/>
</dbReference>
<dbReference type="Pfam" id="PF00170">
    <property type="entry name" value="bZIP_1"/>
    <property type="match status" value="1"/>
</dbReference>
<dbReference type="InterPro" id="IPR046347">
    <property type="entry name" value="bZIP_sf"/>
</dbReference>
<accession>A0A8S0UPH1</accession>
<feature type="region of interest" description="Disordered" evidence="9">
    <location>
        <begin position="1"/>
        <end position="30"/>
    </location>
</feature>
<dbReference type="OrthoDB" id="2015618at2759"/>
<feature type="compositionally biased region" description="Low complexity" evidence="9">
    <location>
        <begin position="156"/>
        <end position="165"/>
    </location>
</feature>
<evidence type="ECO:0000259" key="10">
    <source>
        <dbReference type="PROSITE" id="PS50217"/>
    </source>
</evidence>
<keyword evidence="12" id="KW-1185">Reference proteome</keyword>
<dbReference type="AlphaFoldDB" id="A0A8S0UPH1"/>
<evidence type="ECO:0000256" key="8">
    <source>
        <dbReference type="SAM" id="Coils"/>
    </source>
</evidence>
<name>A0A8S0UPH1_OLEEU</name>
<keyword evidence="3" id="KW-0805">Transcription regulation</keyword>
<organism evidence="11 12">
    <name type="scientific">Olea europaea subsp. europaea</name>
    <dbReference type="NCBI Taxonomy" id="158383"/>
    <lineage>
        <taxon>Eukaryota</taxon>
        <taxon>Viridiplantae</taxon>
        <taxon>Streptophyta</taxon>
        <taxon>Embryophyta</taxon>
        <taxon>Tracheophyta</taxon>
        <taxon>Spermatophyta</taxon>
        <taxon>Magnoliopsida</taxon>
        <taxon>eudicotyledons</taxon>
        <taxon>Gunneridae</taxon>
        <taxon>Pentapetalae</taxon>
        <taxon>asterids</taxon>
        <taxon>lamiids</taxon>
        <taxon>Lamiales</taxon>
        <taxon>Oleaceae</taxon>
        <taxon>Oleeae</taxon>
        <taxon>Olea</taxon>
    </lineage>
</organism>
<evidence type="ECO:0000256" key="3">
    <source>
        <dbReference type="ARBA" id="ARBA00023015"/>
    </source>
</evidence>
<dbReference type="PROSITE" id="PS00036">
    <property type="entry name" value="BZIP_BASIC"/>
    <property type="match status" value="1"/>
</dbReference>
<dbReference type="PANTHER" id="PTHR45693">
    <property type="entry name" value="TRANSCRIPTION FACTOR TGA9"/>
    <property type="match status" value="1"/>
</dbReference>
<dbReference type="SMART" id="SM00338">
    <property type="entry name" value="BRLZ"/>
    <property type="match status" value="1"/>
</dbReference>
<sequence>MGSTTVEGGAKVKRSATAGKPSFISSTPVSNHTQAAANTMQSSQANDFGVLEQYLGFPIGDAANVNRNPVFNPTITSQLGGPNLTFNKSLASTSTSFPPSFLGSQAIQSHLNPVSVSGAQHENWEESNRAESSSHTDTSTDVDPDEKNQQFEMGQSTAATASGSSDRSKEKRLDQKTLRRLAQNREAARKSRLRKKAYVQQLENSRLKLSQLEQELQRARQQGIFISSTGDQSHSGSGNGMVFFYVSY</sequence>
<evidence type="ECO:0000256" key="9">
    <source>
        <dbReference type="SAM" id="MobiDB-lite"/>
    </source>
</evidence>
<feature type="domain" description="BZIP" evidence="10">
    <location>
        <begin position="174"/>
        <end position="218"/>
    </location>
</feature>
<evidence type="ECO:0000313" key="12">
    <source>
        <dbReference type="Proteomes" id="UP000594638"/>
    </source>
</evidence>
<dbReference type="PANTHER" id="PTHR45693:SF46">
    <property type="entry name" value="TRANSCRIPTION FACTOR TGA2-RELATED"/>
    <property type="match status" value="1"/>
</dbReference>
<protein>
    <submittedName>
        <fullName evidence="11">TGACG-sequence-specific DNA-binding TGA- -like</fullName>
    </submittedName>
</protein>
<proteinExistence type="inferred from homology"/>
<dbReference type="GO" id="GO:0043565">
    <property type="term" value="F:sequence-specific DNA binding"/>
    <property type="evidence" value="ECO:0007669"/>
    <property type="project" value="UniProtKB-ARBA"/>
</dbReference>
<comment type="caution">
    <text evidence="11">The sequence shown here is derived from an EMBL/GenBank/DDBJ whole genome shotgun (WGS) entry which is preliminary data.</text>
</comment>
<dbReference type="EMBL" id="CACTIH010008088">
    <property type="protein sequence ID" value="CAA3019197.1"/>
    <property type="molecule type" value="Genomic_DNA"/>
</dbReference>
<evidence type="ECO:0000256" key="2">
    <source>
        <dbReference type="ARBA" id="ARBA00007163"/>
    </source>
</evidence>
<dbReference type="Gene3D" id="1.20.5.170">
    <property type="match status" value="1"/>
</dbReference>
<feature type="coiled-coil region" evidence="8">
    <location>
        <begin position="195"/>
        <end position="222"/>
    </location>
</feature>
<evidence type="ECO:0000256" key="4">
    <source>
        <dbReference type="ARBA" id="ARBA00023125"/>
    </source>
</evidence>
<feature type="compositionally biased region" description="Basic and acidic residues" evidence="9">
    <location>
        <begin position="166"/>
        <end position="175"/>
    </location>
</feature>
<dbReference type="SUPFAM" id="SSF57959">
    <property type="entry name" value="Leucine zipper domain"/>
    <property type="match status" value="1"/>
</dbReference>
<gene>
    <name evidence="11" type="ORF">OLEA9_A107048</name>
</gene>
<keyword evidence="8" id="KW-0175">Coiled coil</keyword>
<evidence type="ECO:0000313" key="11">
    <source>
        <dbReference type="EMBL" id="CAA3019197.1"/>
    </source>
</evidence>
<evidence type="ECO:0000256" key="7">
    <source>
        <dbReference type="ARBA" id="ARBA00023242"/>
    </source>
</evidence>
<dbReference type="Proteomes" id="UP000594638">
    <property type="component" value="Unassembled WGS sequence"/>
</dbReference>
<dbReference type="InterPro" id="IPR004827">
    <property type="entry name" value="bZIP"/>
</dbReference>
<keyword evidence="4 11" id="KW-0238">DNA-binding</keyword>
<keyword evidence="6" id="KW-0804">Transcription</keyword>
<dbReference type="GO" id="GO:0005634">
    <property type="term" value="C:nucleus"/>
    <property type="evidence" value="ECO:0007669"/>
    <property type="project" value="UniProtKB-SubCell"/>
</dbReference>
<feature type="compositionally biased region" description="Basic and acidic residues" evidence="9">
    <location>
        <begin position="122"/>
        <end position="134"/>
    </location>
</feature>
<dbReference type="PROSITE" id="PS50217">
    <property type="entry name" value="BZIP"/>
    <property type="match status" value="1"/>
</dbReference>
<dbReference type="FunFam" id="1.20.5.170:FF:000019">
    <property type="entry name" value="BZIP family transcription factor"/>
    <property type="match status" value="1"/>
</dbReference>
<keyword evidence="5" id="KW-0010">Activator</keyword>
<dbReference type="GO" id="GO:0003700">
    <property type="term" value="F:DNA-binding transcription factor activity"/>
    <property type="evidence" value="ECO:0007669"/>
    <property type="project" value="InterPro"/>
</dbReference>